<dbReference type="GO" id="GO:0045599">
    <property type="term" value="P:negative regulation of fat cell differentiation"/>
    <property type="evidence" value="ECO:0007669"/>
    <property type="project" value="Ensembl"/>
</dbReference>
<reference evidence="13 14" key="1">
    <citation type="submission" date="2013-03" db="EMBL/GenBank/DDBJ databases">
        <authorList>
            <person name="Warren W."/>
            <person name="Wilson R.K."/>
        </authorList>
    </citation>
    <scope>NUCLEOTIDE SEQUENCE</scope>
</reference>
<feature type="compositionally biased region" description="Polar residues" evidence="11">
    <location>
        <begin position="1"/>
        <end position="17"/>
    </location>
</feature>
<dbReference type="GO" id="GO:0021766">
    <property type="term" value="P:hippocampus development"/>
    <property type="evidence" value="ECO:0007669"/>
    <property type="project" value="Ensembl"/>
</dbReference>
<dbReference type="GO" id="GO:0140416">
    <property type="term" value="F:transcription regulator inhibitor activity"/>
    <property type="evidence" value="ECO:0007669"/>
    <property type="project" value="Ensembl"/>
</dbReference>
<dbReference type="Gene3D" id="4.10.280.10">
    <property type="entry name" value="Helix-loop-helix DNA-binding domain"/>
    <property type="match status" value="1"/>
</dbReference>
<dbReference type="GO" id="GO:0005654">
    <property type="term" value="C:nucleoplasm"/>
    <property type="evidence" value="ECO:0007669"/>
    <property type="project" value="Ensembl"/>
</dbReference>
<evidence type="ECO:0000256" key="6">
    <source>
        <dbReference type="ARBA" id="ARBA00038627"/>
    </source>
</evidence>
<evidence type="ECO:0000256" key="5">
    <source>
        <dbReference type="ARBA" id="ARBA00023242"/>
    </source>
</evidence>
<dbReference type="GO" id="GO:0061629">
    <property type="term" value="F:RNA polymerase II-specific DNA-binding transcription factor binding"/>
    <property type="evidence" value="ECO:0007669"/>
    <property type="project" value="Ensembl"/>
</dbReference>
<dbReference type="GO" id="GO:0022010">
    <property type="term" value="P:central nervous system myelination"/>
    <property type="evidence" value="ECO:0007669"/>
    <property type="project" value="Ensembl"/>
</dbReference>
<comment type="subunit">
    <text evidence="6">Heterodimer with other HLH proteins.</text>
</comment>
<keyword evidence="14" id="KW-1185">Reference proteome</keyword>
<dbReference type="Proteomes" id="UP000233100">
    <property type="component" value="Chromosome 4"/>
</dbReference>
<evidence type="ECO:0000256" key="11">
    <source>
        <dbReference type="SAM" id="MobiDB-lite"/>
    </source>
</evidence>
<comment type="subcellular location">
    <subcellularLocation>
        <location evidence="1">Nucleus</location>
    </subcellularLocation>
</comment>
<dbReference type="PROSITE" id="PS50888">
    <property type="entry name" value="BHLH"/>
    <property type="match status" value="1"/>
</dbReference>
<accession>A0A7N9IH76</accession>
<dbReference type="PANTHER" id="PTHR11723">
    <property type="entry name" value="DNA-BINDING PROTEIN INHIBITOR"/>
    <property type="match status" value="1"/>
</dbReference>
<dbReference type="GO" id="GO:0046983">
    <property type="term" value="F:protein dimerization activity"/>
    <property type="evidence" value="ECO:0007669"/>
    <property type="project" value="InterPro"/>
</dbReference>
<keyword evidence="5" id="KW-0539">Nucleus</keyword>
<evidence type="ECO:0000256" key="10">
    <source>
        <dbReference type="ARBA" id="ARBA00058605"/>
    </source>
</evidence>
<evidence type="ECO:0000256" key="3">
    <source>
        <dbReference type="ARBA" id="ARBA00023015"/>
    </source>
</evidence>
<evidence type="ECO:0000259" key="12">
    <source>
        <dbReference type="PROSITE" id="PS50888"/>
    </source>
</evidence>
<proteinExistence type="predicted"/>
<reference evidence="13" key="2">
    <citation type="submission" date="2025-08" db="UniProtKB">
        <authorList>
            <consortium name="Ensembl"/>
        </authorList>
    </citation>
    <scope>IDENTIFICATION</scope>
</reference>
<dbReference type="GO" id="GO:0045944">
    <property type="term" value="P:positive regulation of transcription by RNA polymerase II"/>
    <property type="evidence" value="ECO:0007669"/>
    <property type="project" value="Ensembl"/>
</dbReference>
<keyword evidence="2" id="KW-0678">Repressor</keyword>
<evidence type="ECO:0000313" key="14">
    <source>
        <dbReference type="Proteomes" id="UP000233100"/>
    </source>
</evidence>
<dbReference type="GO" id="GO:0060740">
    <property type="term" value="P:prostate gland epithelium morphogenesis"/>
    <property type="evidence" value="ECO:0007669"/>
    <property type="project" value="Ensembl"/>
</dbReference>
<dbReference type="Ensembl" id="ENSMFAT00000079635.1">
    <property type="protein sequence ID" value="ENSMFAP00000063223.1"/>
    <property type="gene ID" value="ENSMFAG00000055287.1"/>
</dbReference>
<dbReference type="GeneTree" id="ENSGT00940000162435"/>
<gene>
    <name evidence="13" type="primary">ID4</name>
</gene>
<dbReference type="GO" id="GO:0045665">
    <property type="term" value="P:negative regulation of neuron differentiation"/>
    <property type="evidence" value="ECO:0007669"/>
    <property type="project" value="Ensembl"/>
</dbReference>
<reference evidence="13" key="3">
    <citation type="submission" date="2025-09" db="UniProtKB">
        <authorList>
            <consortium name="Ensembl"/>
        </authorList>
    </citation>
    <scope>IDENTIFICATION</scope>
</reference>
<dbReference type="InterPro" id="IPR011598">
    <property type="entry name" value="bHLH_dom"/>
</dbReference>
<evidence type="ECO:0000256" key="1">
    <source>
        <dbReference type="ARBA" id="ARBA00004123"/>
    </source>
</evidence>
<dbReference type="AlphaFoldDB" id="A0A7N9IH76"/>
<feature type="compositionally biased region" description="Basic residues" evidence="11">
    <location>
        <begin position="49"/>
        <end position="59"/>
    </location>
</feature>
<dbReference type="GO" id="GO:0048708">
    <property type="term" value="P:astrocyte differentiation"/>
    <property type="evidence" value="ECO:0007669"/>
    <property type="project" value="Ensembl"/>
</dbReference>
<dbReference type="InterPro" id="IPR026052">
    <property type="entry name" value="DNA-bd_prot-inh"/>
</dbReference>
<dbReference type="FunFam" id="4.10.280.10:FF:000048">
    <property type="entry name" value="DNA-binding protein inhibitor ID-4"/>
    <property type="match status" value="1"/>
</dbReference>
<dbReference type="GO" id="GO:0008104">
    <property type="term" value="P:intracellular protein localization"/>
    <property type="evidence" value="ECO:0007669"/>
    <property type="project" value="Ensembl"/>
</dbReference>
<dbReference type="GO" id="GO:0002052">
    <property type="term" value="P:positive regulation of neuroblast proliferation"/>
    <property type="evidence" value="ECO:0007669"/>
    <property type="project" value="Ensembl"/>
</dbReference>
<feature type="region of interest" description="Disordered" evidence="11">
    <location>
        <begin position="1"/>
        <end position="75"/>
    </location>
</feature>
<evidence type="ECO:0000256" key="9">
    <source>
        <dbReference type="ARBA" id="ARBA00043118"/>
    </source>
</evidence>
<dbReference type="GO" id="GO:0005737">
    <property type="term" value="C:cytoplasm"/>
    <property type="evidence" value="ECO:0007669"/>
    <property type="project" value="Ensembl"/>
</dbReference>
<evidence type="ECO:0000256" key="4">
    <source>
        <dbReference type="ARBA" id="ARBA00023163"/>
    </source>
</evidence>
<dbReference type="GO" id="GO:0045444">
    <property type="term" value="P:fat cell differentiation"/>
    <property type="evidence" value="ECO:0007669"/>
    <property type="project" value="Ensembl"/>
</dbReference>
<comment type="function">
    <text evidence="10">Transcriptional regulator (lacking a basic DNA binding domain) which negatively regulates the basic helix-loop-helix (bHLH) transcription factors by forming heterodimers and inhibiting their DNA binding and transcriptional activity. Implicated in regulating a variety of cellular processes, including cellular growth, senescence, differentiation, apoptosis, angiogenesis, and neoplastic transformation.</text>
</comment>
<dbReference type="GO" id="GO:0000082">
    <property type="term" value="P:G1/S transition of mitotic cell cycle"/>
    <property type="evidence" value="ECO:0007669"/>
    <property type="project" value="Ensembl"/>
</dbReference>
<keyword evidence="3" id="KW-0805">Transcription regulation</keyword>
<dbReference type="SUPFAM" id="SSF47459">
    <property type="entry name" value="HLH, helix-loop-helix DNA-binding domain"/>
    <property type="match status" value="1"/>
</dbReference>
<dbReference type="GO" id="GO:0001649">
    <property type="term" value="P:osteoblast differentiation"/>
    <property type="evidence" value="ECO:0007669"/>
    <property type="project" value="Ensembl"/>
</dbReference>
<dbReference type="GO" id="GO:0032922">
    <property type="term" value="P:circadian regulation of gene expression"/>
    <property type="evidence" value="ECO:0007669"/>
    <property type="project" value="TreeGrafter"/>
</dbReference>
<protein>
    <recommendedName>
        <fullName evidence="7">DNA-binding protein inhibitor ID-4</fullName>
    </recommendedName>
    <alternativeName>
        <fullName evidence="9">Inhibitor of DNA binding 4</fullName>
    </alternativeName>
    <alternativeName>
        <fullName evidence="8">Inhibitor of differentiation 4</fullName>
    </alternativeName>
</protein>
<dbReference type="GO" id="GO:0021895">
    <property type="term" value="P:cerebral cortex neuron differentiation"/>
    <property type="evidence" value="ECO:0007669"/>
    <property type="project" value="Ensembl"/>
</dbReference>
<dbReference type="GO" id="GO:0048715">
    <property type="term" value="P:negative regulation of oligodendrocyte differentiation"/>
    <property type="evidence" value="ECO:0007669"/>
    <property type="project" value="Ensembl"/>
</dbReference>
<dbReference type="GO" id="GO:0048712">
    <property type="term" value="P:negative regulation of astrocyte differentiation"/>
    <property type="evidence" value="ECO:0007669"/>
    <property type="project" value="Ensembl"/>
</dbReference>
<dbReference type="GO" id="GO:0061682">
    <property type="term" value="P:seminal vesicle morphogenesis"/>
    <property type="evidence" value="ECO:0007669"/>
    <property type="project" value="Ensembl"/>
</dbReference>
<dbReference type="SMART" id="SM00353">
    <property type="entry name" value="HLH"/>
    <property type="match status" value="1"/>
</dbReference>
<dbReference type="GO" id="GO:0000122">
    <property type="term" value="P:negative regulation of transcription by RNA polymerase II"/>
    <property type="evidence" value="ECO:0007669"/>
    <property type="project" value="Ensembl"/>
</dbReference>
<feature type="compositionally biased region" description="Pro residues" evidence="11">
    <location>
        <begin position="179"/>
        <end position="188"/>
    </location>
</feature>
<dbReference type="GO" id="GO:0010628">
    <property type="term" value="P:positive regulation of gene expression"/>
    <property type="evidence" value="ECO:0007669"/>
    <property type="project" value="Ensembl"/>
</dbReference>
<evidence type="ECO:0000256" key="7">
    <source>
        <dbReference type="ARBA" id="ARBA00040558"/>
    </source>
</evidence>
<evidence type="ECO:0000256" key="2">
    <source>
        <dbReference type="ARBA" id="ARBA00022491"/>
    </source>
</evidence>
<dbReference type="GO" id="GO:0007405">
    <property type="term" value="P:neuroblast proliferation"/>
    <property type="evidence" value="ECO:0007669"/>
    <property type="project" value="Ensembl"/>
</dbReference>
<feature type="domain" description="BHLH" evidence="12">
    <location>
        <begin position="114"/>
        <end position="166"/>
    </location>
</feature>
<name>A0A7N9IH76_MACFA</name>
<dbReference type="PANTHER" id="PTHR11723:SF6">
    <property type="entry name" value="DNA-BINDING PROTEIN INHIBITOR ID-4"/>
    <property type="match status" value="1"/>
</dbReference>
<feature type="region of interest" description="Disordered" evidence="11">
    <location>
        <begin position="178"/>
        <end position="223"/>
    </location>
</feature>
<sequence length="223" mass="23086">AEIPSQNPELLSRQLGSGASRCPERAGRRGKGSGAGRGRGPELACLPRSPRRVRSRRAQGARDEGGEPGAPLGPQGAVGLRRWGAGAALPGRARPQPGGSAAAAAAAAAARCKAAEAAADEPALCLQCDMNDCYSRLRRLVPTIPPNKKVSKVEILQHVIDYILDLQLALETHPALLRQPPPPAPPHHPAGTCPAAPPRTPLTALNTDPAGAVNKQGDSILCR</sequence>
<organism evidence="13 14">
    <name type="scientific">Macaca fascicularis</name>
    <name type="common">Crab-eating macaque</name>
    <name type="synonym">Cynomolgus monkey</name>
    <dbReference type="NCBI Taxonomy" id="9541"/>
    <lineage>
        <taxon>Eukaryota</taxon>
        <taxon>Metazoa</taxon>
        <taxon>Chordata</taxon>
        <taxon>Craniata</taxon>
        <taxon>Vertebrata</taxon>
        <taxon>Euteleostomi</taxon>
        <taxon>Mammalia</taxon>
        <taxon>Eutheria</taxon>
        <taxon>Euarchontoglires</taxon>
        <taxon>Primates</taxon>
        <taxon>Haplorrhini</taxon>
        <taxon>Catarrhini</taxon>
        <taxon>Cercopithecidae</taxon>
        <taxon>Cercopithecinae</taxon>
        <taxon>Macaca</taxon>
    </lineage>
</organism>
<evidence type="ECO:0000313" key="13">
    <source>
        <dbReference type="Ensembl" id="ENSMFAP00000063223.1"/>
    </source>
</evidence>
<dbReference type="Pfam" id="PF00010">
    <property type="entry name" value="HLH"/>
    <property type="match status" value="1"/>
</dbReference>
<dbReference type="GO" id="GO:0060741">
    <property type="term" value="P:prostate gland stromal morphogenesis"/>
    <property type="evidence" value="ECO:0007669"/>
    <property type="project" value="Ensembl"/>
</dbReference>
<keyword evidence="4" id="KW-0804">Transcription</keyword>
<dbReference type="InterPro" id="IPR036638">
    <property type="entry name" value="HLH_DNA-bd_sf"/>
</dbReference>
<evidence type="ECO:0000256" key="8">
    <source>
        <dbReference type="ARBA" id="ARBA00042952"/>
    </source>
</evidence>
<dbReference type="CDD" id="cd19694">
    <property type="entry name" value="bHLH_dnHLH_ID4"/>
    <property type="match status" value="1"/>
</dbReference>